<protein>
    <submittedName>
        <fullName evidence="2">Uncharacterized protein</fullName>
    </submittedName>
</protein>
<gene>
    <name evidence="2" type="ORF">QE152_g36643</name>
</gene>
<evidence type="ECO:0000313" key="2">
    <source>
        <dbReference type="EMBL" id="KAK9687175.1"/>
    </source>
</evidence>
<name>A0AAW1ID34_POPJA</name>
<evidence type="ECO:0000256" key="1">
    <source>
        <dbReference type="SAM" id="MobiDB-lite"/>
    </source>
</evidence>
<keyword evidence="3" id="KW-1185">Reference proteome</keyword>
<feature type="region of interest" description="Disordered" evidence="1">
    <location>
        <begin position="1"/>
        <end position="64"/>
    </location>
</feature>
<organism evidence="2 3">
    <name type="scientific">Popillia japonica</name>
    <name type="common">Japanese beetle</name>
    <dbReference type="NCBI Taxonomy" id="7064"/>
    <lineage>
        <taxon>Eukaryota</taxon>
        <taxon>Metazoa</taxon>
        <taxon>Ecdysozoa</taxon>
        <taxon>Arthropoda</taxon>
        <taxon>Hexapoda</taxon>
        <taxon>Insecta</taxon>
        <taxon>Pterygota</taxon>
        <taxon>Neoptera</taxon>
        <taxon>Endopterygota</taxon>
        <taxon>Coleoptera</taxon>
        <taxon>Polyphaga</taxon>
        <taxon>Scarabaeiformia</taxon>
        <taxon>Scarabaeidae</taxon>
        <taxon>Rutelinae</taxon>
        <taxon>Popillia</taxon>
    </lineage>
</organism>
<accession>A0AAW1ID34</accession>
<dbReference type="InterPro" id="IPR050951">
    <property type="entry name" value="Retrovirus_Pol_polyprotein"/>
</dbReference>
<proteinExistence type="predicted"/>
<feature type="compositionally biased region" description="Basic and acidic residues" evidence="1">
    <location>
        <begin position="48"/>
        <end position="64"/>
    </location>
</feature>
<dbReference type="AlphaFoldDB" id="A0AAW1ID34"/>
<dbReference type="EMBL" id="JASPKY010000657">
    <property type="protein sequence ID" value="KAK9687175.1"/>
    <property type="molecule type" value="Genomic_DNA"/>
</dbReference>
<dbReference type="PANTHER" id="PTHR37984">
    <property type="entry name" value="PROTEIN CBG26694"/>
    <property type="match status" value="1"/>
</dbReference>
<comment type="caution">
    <text evidence="2">The sequence shown here is derived from an EMBL/GenBank/DDBJ whole genome shotgun (WGS) entry which is preliminary data.</text>
</comment>
<dbReference type="PANTHER" id="PTHR37984:SF5">
    <property type="entry name" value="PROTEIN NYNRIN-LIKE"/>
    <property type="match status" value="1"/>
</dbReference>
<dbReference type="Proteomes" id="UP001458880">
    <property type="component" value="Unassembled WGS sequence"/>
</dbReference>
<reference evidence="2 3" key="1">
    <citation type="journal article" date="2024" name="BMC Genomics">
        <title>De novo assembly and annotation of Popillia japonica's genome with initial clues to its potential as an invasive pest.</title>
        <authorList>
            <person name="Cucini C."/>
            <person name="Boschi S."/>
            <person name="Funari R."/>
            <person name="Cardaioli E."/>
            <person name="Iannotti N."/>
            <person name="Marturano G."/>
            <person name="Paoli F."/>
            <person name="Bruttini M."/>
            <person name="Carapelli A."/>
            <person name="Frati F."/>
            <person name="Nardi F."/>
        </authorList>
    </citation>
    <scope>NUCLEOTIDE SEQUENCE [LARGE SCALE GENOMIC DNA]</scope>
    <source>
        <strain evidence="2">DMR45628</strain>
    </source>
</reference>
<evidence type="ECO:0000313" key="3">
    <source>
        <dbReference type="Proteomes" id="UP001458880"/>
    </source>
</evidence>
<sequence length="306" mass="36274">MGDYYRERHEMKKEETEDRMKKGAMEGSYSAEVVKEISKSQGENEEITENRQSRQAEDIKKERNVSKQERGRWQQVEVKVYCTGAIVRAPGYYLMVIANYECLNKFYSYKEIKLIKWTASYGLVFGDVQHVEVRDNFLLISPSRSFINTMEYIEYSSRGDETSSRLVYVHKNKKHNQLRVHVHPPPFEKRPFLEDKYCSMDNVSVILYLFTYRNTPYSETQDSPSKLMFGRKTKTHLDLLLVNSEKKEDNQRKYFKGERVAEFKEGEEVYARNYRNSNRKEWKKARVIEVMGARTYLVEEATDSLV</sequence>
<feature type="compositionally biased region" description="Basic and acidic residues" evidence="1">
    <location>
        <begin position="1"/>
        <end position="24"/>
    </location>
</feature>